<evidence type="ECO:0000259" key="2">
    <source>
        <dbReference type="Pfam" id="PF03781"/>
    </source>
</evidence>
<accession>A1ZJA9</accession>
<dbReference type="OrthoDB" id="1491336at2"/>
<comment type="caution">
    <text evidence="3">The sequence shown here is derived from an EMBL/GenBank/DDBJ whole genome shotgun (WGS) entry which is preliminary data.</text>
</comment>
<keyword evidence="4" id="KW-1185">Reference proteome</keyword>
<dbReference type="RefSeq" id="WP_002696119.1">
    <property type="nucleotide sequence ID" value="NZ_AAWS01000010.1"/>
</dbReference>
<dbReference type="GO" id="GO:0004674">
    <property type="term" value="F:protein serine/threonine kinase activity"/>
    <property type="evidence" value="ECO:0007669"/>
    <property type="project" value="UniProtKB-EC"/>
</dbReference>
<dbReference type="Gene3D" id="3.90.1580.10">
    <property type="entry name" value="paralog of FGE (formylglycine-generating enzyme)"/>
    <property type="match status" value="1"/>
</dbReference>
<name>A1ZJA9_MICM2</name>
<dbReference type="InterPro" id="IPR016187">
    <property type="entry name" value="CTDL_fold"/>
</dbReference>
<feature type="domain" description="Sulfatase-modifying factor enzyme-like" evidence="2">
    <location>
        <begin position="27"/>
        <end position="273"/>
    </location>
</feature>
<keyword evidence="3" id="KW-0418">Kinase</keyword>
<dbReference type="eggNOG" id="COG1262">
    <property type="taxonomic scope" value="Bacteria"/>
</dbReference>
<organism evidence="3 4">
    <name type="scientific">Microscilla marina ATCC 23134</name>
    <dbReference type="NCBI Taxonomy" id="313606"/>
    <lineage>
        <taxon>Bacteria</taxon>
        <taxon>Pseudomonadati</taxon>
        <taxon>Bacteroidota</taxon>
        <taxon>Cytophagia</taxon>
        <taxon>Cytophagales</taxon>
        <taxon>Microscillaceae</taxon>
        <taxon>Microscilla</taxon>
    </lineage>
</organism>
<dbReference type="SUPFAM" id="SSF56436">
    <property type="entry name" value="C-type lectin-like"/>
    <property type="match status" value="1"/>
</dbReference>
<keyword evidence="1" id="KW-0732">Signal</keyword>
<dbReference type="Pfam" id="PF03781">
    <property type="entry name" value="FGE-sulfatase"/>
    <property type="match status" value="1"/>
</dbReference>
<evidence type="ECO:0000313" key="4">
    <source>
        <dbReference type="Proteomes" id="UP000004095"/>
    </source>
</evidence>
<evidence type="ECO:0000313" key="3">
    <source>
        <dbReference type="EMBL" id="EAY29645.1"/>
    </source>
</evidence>
<feature type="signal peptide" evidence="1">
    <location>
        <begin position="1"/>
        <end position="20"/>
    </location>
</feature>
<dbReference type="PANTHER" id="PTHR23150">
    <property type="entry name" value="SULFATASE MODIFYING FACTOR 1, 2"/>
    <property type="match status" value="1"/>
</dbReference>
<dbReference type="InterPro" id="IPR051043">
    <property type="entry name" value="Sulfatase_Mod_Factor_Kinase"/>
</dbReference>
<gene>
    <name evidence="3" type="ORF">M23134_00529</name>
</gene>
<keyword evidence="3" id="KW-0808">Transferase</keyword>
<feature type="chain" id="PRO_5002641653" evidence="1">
    <location>
        <begin position="21"/>
        <end position="275"/>
    </location>
</feature>
<sequence>MLYDKLFFMLLILLATSCQNKTKVILPQMVFVKGGSFEMGQATPDTNSNIKRIGARPVHEVVLQGFYMGKFEVTNAEYVLFLNDKLARIDEFEYWIDIPLSKCIPDTTKGKLYVEQKYKNHPVVGVTWYGADNYCRWLSAKTGQYYRLPTEAEWEYAARDRGKSHTYAGSNYLDEIAWYRENTRKVNEVGAKQANGLGLHDMTGNVQEWCFDWYDKVFYIHSKRNNPINYAPTGFKCIRGGSWASAAKYCKVVNRLSALPLDGSNRVGFRIVREK</sequence>
<dbReference type="EC" id="2.7.11.1" evidence="3"/>
<reference evidence="3 4" key="1">
    <citation type="submission" date="2007-01" db="EMBL/GenBank/DDBJ databases">
        <authorList>
            <person name="Haygood M."/>
            <person name="Podell S."/>
            <person name="Anderson C."/>
            <person name="Hopkinson B."/>
            <person name="Roe K."/>
            <person name="Barbeau K."/>
            <person name="Gaasterland T."/>
            <person name="Ferriera S."/>
            <person name="Johnson J."/>
            <person name="Kravitz S."/>
            <person name="Beeson K."/>
            <person name="Sutton G."/>
            <person name="Rogers Y.-H."/>
            <person name="Friedman R."/>
            <person name="Frazier M."/>
            <person name="Venter J.C."/>
        </authorList>
    </citation>
    <scope>NUCLEOTIDE SEQUENCE [LARGE SCALE GENOMIC DNA]</scope>
    <source>
        <strain evidence="3 4">ATCC 23134</strain>
    </source>
</reference>
<evidence type="ECO:0000256" key="1">
    <source>
        <dbReference type="SAM" id="SignalP"/>
    </source>
</evidence>
<dbReference type="InterPro" id="IPR005532">
    <property type="entry name" value="SUMF_dom"/>
</dbReference>
<proteinExistence type="predicted"/>
<dbReference type="PROSITE" id="PS51257">
    <property type="entry name" value="PROKAR_LIPOPROTEIN"/>
    <property type="match status" value="1"/>
</dbReference>
<dbReference type="GO" id="GO:0120147">
    <property type="term" value="F:formylglycine-generating oxidase activity"/>
    <property type="evidence" value="ECO:0007669"/>
    <property type="project" value="TreeGrafter"/>
</dbReference>
<dbReference type="Proteomes" id="UP000004095">
    <property type="component" value="Unassembled WGS sequence"/>
</dbReference>
<dbReference type="EMBL" id="AAWS01000010">
    <property type="protein sequence ID" value="EAY29645.1"/>
    <property type="molecule type" value="Genomic_DNA"/>
</dbReference>
<protein>
    <submittedName>
        <fullName evidence="3">Serine/threonine-protein kinase Pkn1</fullName>
        <ecNumber evidence="3">2.7.11.1</ecNumber>
    </submittedName>
</protein>
<dbReference type="PANTHER" id="PTHR23150:SF19">
    <property type="entry name" value="FORMYLGLYCINE-GENERATING ENZYME"/>
    <property type="match status" value="1"/>
</dbReference>
<dbReference type="InterPro" id="IPR042095">
    <property type="entry name" value="SUMF_sf"/>
</dbReference>
<dbReference type="AlphaFoldDB" id="A1ZJA9"/>